<reference evidence="2" key="1">
    <citation type="submission" date="2016-08" db="EMBL/GenBank/DDBJ databases">
        <authorList>
            <person name="Varghese N."/>
            <person name="Submissions Spin"/>
        </authorList>
    </citation>
    <scope>NUCLEOTIDE SEQUENCE [LARGE SCALE GENOMIC DNA]</scope>
    <source>
        <strain evidence="2">HAMBI 2971</strain>
    </source>
</reference>
<evidence type="ECO:0000313" key="2">
    <source>
        <dbReference type="Proteomes" id="UP000199435"/>
    </source>
</evidence>
<dbReference type="SUPFAM" id="SSF52540">
    <property type="entry name" value="P-loop containing nucleoside triphosphate hydrolases"/>
    <property type="match status" value="1"/>
</dbReference>
<proteinExistence type="predicted"/>
<dbReference type="RefSeq" id="WP_245297919.1">
    <property type="nucleotide sequence ID" value="NZ_FMAH01000003.1"/>
</dbReference>
<dbReference type="AlphaFoldDB" id="A0A1C3UDC7"/>
<accession>A0A1C3UDC7</accession>
<dbReference type="Proteomes" id="UP000199435">
    <property type="component" value="Unassembled WGS sequence"/>
</dbReference>
<dbReference type="Pfam" id="PF05621">
    <property type="entry name" value="TniB"/>
    <property type="match status" value="1"/>
</dbReference>
<dbReference type="EMBL" id="FMAH01000003">
    <property type="protein sequence ID" value="SCB13459.1"/>
    <property type="molecule type" value="Genomic_DNA"/>
</dbReference>
<name>A0A1C3UDC7_9HYPH</name>
<dbReference type="InterPro" id="IPR027417">
    <property type="entry name" value="P-loop_NTPase"/>
</dbReference>
<gene>
    <name evidence="1" type="ORF">GA0061102_100329</name>
</gene>
<dbReference type="InterPro" id="IPR008868">
    <property type="entry name" value="TniB"/>
</dbReference>
<dbReference type="STRING" id="411945.GA0061102_100329"/>
<protein>
    <submittedName>
        <fullName evidence="1">AAA domain-containing protein</fullName>
    </submittedName>
</protein>
<evidence type="ECO:0000313" key="1">
    <source>
        <dbReference type="EMBL" id="SCB13459.1"/>
    </source>
</evidence>
<organism evidence="1 2">
    <name type="scientific">Rhizobium miluonense</name>
    <dbReference type="NCBI Taxonomy" id="411945"/>
    <lineage>
        <taxon>Bacteria</taxon>
        <taxon>Pseudomonadati</taxon>
        <taxon>Pseudomonadota</taxon>
        <taxon>Alphaproteobacteria</taxon>
        <taxon>Hyphomicrobiales</taxon>
        <taxon>Rhizobiaceae</taxon>
        <taxon>Rhizobium/Agrobacterium group</taxon>
        <taxon>Rhizobium</taxon>
    </lineage>
</organism>
<keyword evidence="2" id="KW-1185">Reference proteome</keyword>
<sequence>MSNSNYSEHFREAAQAVFDSLGPERQRRVEIIGRMNASYIGTPRDPLLDLMFDDLLENVASALFGKAAKRRAIFIVGESGSGKTTAVERHIAKRPEFAPRIAADGQTVRPLVGFEAPKPLTLKGVARAGLGALHYPINTSRVTEQELFDLWKEQLRENRVLFLWIDEMQHVLRGNTTKEIQNVADVLKSLVQIDGWPLHLILSGVPALAQFVHQFADTDRQLKERSNLVELRTMSYPADAAIVRKIVTKIVTGDASLTAKGLDPSDFIPRLMHACNGAFGSTIQLIRAACVYALRTGSASVDLDHFAITYALASGCRLEGNVFLSENWQNIVPDNSLGDLLANAALNRAEVAAKATSKATGRKKAN</sequence>
<dbReference type="Gene3D" id="3.40.50.300">
    <property type="entry name" value="P-loop containing nucleotide triphosphate hydrolases"/>
    <property type="match status" value="1"/>
</dbReference>